<dbReference type="InterPro" id="IPR000551">
    <property type="entry name" value="MerR-type_HTH_dom"/>
</dbReference>
<dbReference type="EMBL" id="QOKZ01000002">
    <property type="protein sequence ID" value="RMC36569.1"/>
    <property type="molecule type" value="Genomic_DNA"/>
</dbReference>
<keyword evidence="1" id="KW-0238">DNA-binding</keyword>
<dbReference type="Gene3D" id="1.10.1660.10">
    <property type="match status" value="1"/>
</dbReference>
<dbReference type="InterPro" id="IPR047057">
    <property type="entry name" value="MerR_fam"/>
</dbReference>
<reference evidence="4 5" key="1">
    <citation type="submission" date="2018-07" db="EMBL/GenBank/DDBJ databases">
        <authorList>
            <person name="Zhang Y."/>
            <person name="Wang L."/>
            <person name="Ma S."/>
        </authorList>
    </citation>
    <scope>NUCLEOTIDE SEQUENCE [LARGE SCALE GENOMIC DNA]</scope>
    <source>
        <strain evidence="4 5">4-2</strain>
    </source>
</reference>
<dbReference type="PANTHER" id="PTHR30204">
    <property type="entry name" value="REDOX-CYCLING DRUG-SENSING TRANSCRIPTIONAL ACTIVATOR SOXR"/>
    <property type="match status" value="1"/>
</dbReference>
<name>A0A3M0MG54_9RHOB</name>
<proteinExistence type="predicted"/>
<evidence type="ECO:0000259" key="3">
    <source>
        <dbReference type="PROSITE" id="PS50937"/>
    </source>
</evidence>
<dbReference type="Pfam" id="PF13411">
    <property type="entry name" value="MerR_1"/>
    <property type="match status" value="1"/>
</dbReference>
<evidence type="ECO:0000256" key="1">
    <source>
        <dbReference type="ARBA" id="ARBA00023125"/>
    </source>
</evidence>
<dbReference type="RefSeq" id="WP_122111738.1">
    <property type="nucleotide sequence ID" value="NZ_QOKZ01000002.1"/>
</dbReference>
<comment type="caution">
    <text evidence="4">The sequence shown here is derived from an EMBL/GenBank/DDBJ whole genome shotgun (WGS) entry which is preliminary data.</text>
</comment>
<dbReference type="SUPFAM" id="SSF46955">
    <property type="entry name" value="Putative DNA-binding domain"/>
    <property type="match status" value="1"/>
</dbReference>
<dbReference type="SMART" id="SM00422">
    <property type="entry name" value="HTH_MERR"/>
    <property type="match status" value="1"/>
</dbReference>
<dbReference type="GO" id="GO:0003700">
    <property type="term" value="F:DNA-binding transcription factor activity"/>
    <property type="evidence" value="ECO:0007669"/>
    <property type="project" value="InterPro"/>
</dbReference>
<feature type="compositionally biased region" description="Polar residues" evidence="2">
    <location>
        <begin position="111"/>
        <end position="125"/>
    </location>
</feature>
<evidence type="ECO:0000313" key="5">
    <source>
        <dbReference type="Proteomes" id="UP000273516"/>
    </source>
</evidence>
<feature type="domain" description="HTH merR-type" evidence="3">
    <location>
        <begin position="10"/>
        <end position="78"/>
    </location>
</feature>
<dbReference type="InterPro" id="IPR009061">
    <property type="entry name" value="DNA-bd_dom_put_sf"/>
</dbReference>
<dbReference type="AlphaFoldDB" id="A0A3M0MG54"/>
<feature type="region of interest" description="Disordered" evidence="2">
    <location>
        <begin position="111"/>
        <end position="152"/>
    </location>
</feature>
<evidence type="ECO:0000256" key="2">
    <source>
        <dbReference type="SAM" id="MobiDB-lite"/>
    </source>
</evidence>
<dbReference type="GO" id="GO:0003677">
    <property type="term" value="F:DNA binding"/>
    <property type="evidence" value="ECO:0007669"/>
    <property type="project" value="UniProtKB-KW"/>
</dbReference>
<accession>A0A3M0MG54</accession>
<dbReference type="CDD" id="cd04765">
    <property type="entry name" value="HTH_MlrA-like_sg2"/>
    <property type="match status" value="1"/>
</dbReference>
<sequence length="205" mass="22745">MEKRADAFRSIGEVAKMVGVAPHVLRYWETQFPQLKPMKRPDGRRYYRPDDVQLVAGLCEVLREEGLTIRGAKKLMARDRGESIRDRGAARLNGAALDSATEEAIPAVTGTSMQSALSQPVQSATEEPREMSSQPSRPRSRKRPAGDITQSLPLFPDLAASSAEGDGIWLSRLVGTAARLRRADRLTVAAYRQCKQLRDAISRHY</sequence>
<protein>
    <submittedName>
        <fullName evidence="4">MerR family transcriptional regulator</fullName>
    </submittedName>
</protein>
<organism evidence="4 5">
    <name type="scientific">Paracoccus alkanivorans</name>
    <dbReference type="NCBI Taxonomy" id="2116655"/>
    <lineage>
        <taxon>Bacteria</taxon>
        <taxon>Pseudomonadati</taxon>
        <taxon>Pseudomonadota</taxon>
        <taxon>Alphaproteobacteria</taxon>
        <taxon>Rhodobacterales</taxon>
        <taxon>Paracoccaceae</taxon>
        <taxon>Paracoccus</taxon>
    </lineage>
</organism>
<gene>
    <name evidence="4" type="ORF">C9E81_07940</name>
</gene>
<dbReference type="PROSITE" id="PS50937">
    <property type="entry name" value="HTH_MERR_2"/>
    <property type="match status" value="1"/>
</dbReference>
<keyword evidence="5" id="KW-1185">Reference proteome</keyword>
<dbReference type="OrthoDB" id="9810140at2"/>
<evidence type="ECO:0000313" key="4">
    <source>
        <dbReference type="EMBL" id="RMC36569.1"/>
    </source>
</evidence>
<dbReference type="Proteomes" id="UP000273516">
    <property type="component" value="Unassembled WGS sequence"/>
</dbReference>
<dbReference type="PANTHER" id="PTHR30204:SF15">
    <property type="entry name" value="BLL5018 PROTEIN"/>
    <property type="match status" value="1"/>
</dbReference>